<keyword evidence="1" id="KW-0732">Signal</keyword>
<keyword evidence="3" id="KW-1185">Reference proteome</keyword>
<evidence type="ECO:0000313" key="3">
    <source>
        <dbReference type="Proteomes" id="UP000502894"/>
    </source>
</evidence>
<accession>A0A6F8TB50</accession>
<protein>
    <submittedName>
        <fullName evidence="2">Uncharacterized protein</fullName>
    </submittedName>
</protein>
<dbReference type="RefSeq" id="WP_173238609.1">
    <property type="nucleotide sequence ID" value="NZ_AP022840.1"/>
</dbReference>
<reference evidence="2" key="1">
    <citation type="journal article" date="2020" name="Microbiol. Resour. Announc.">
        <title>Complete Genome Sequence of Novel Psychrotolerant Legionella Strain TUM19329, Isolated from Antarctic Lake Sediment.</title>
        <authorList>
            <person name="Shimada S."/>
            <person name="Nakai R."/>
            <person name="Aoki K."/>
            <person name="Shimoeda N."/>
            <person name="Ohno G."/>
            <person name="Miyazaki Y."/>
            <person name="Kudoh S."/>
            <person name="Imura S."/>
            <person name="Watanabe K."/>
            <person name="Ishii Y."/>
            <person name="Tateda K."/>
        </authorList>
    </citation>
    <scope>NUCLEOTIDE SEQUENCE [LARGE SCALE GENOMIC DNA]</scope>
    <source>
        <strain evidence="2">TUM19329</strain>
        <plasmid evidence="2">pTUM19329-1</plasmid>
    </source>
</reference>
<gene>
    <name evidence="2" type="ORF">TUM19329_35830</name>
</gene>
<keyword evidence="2" id="KW-0614">Plasmid</keyword>
<evidence type="ECO:0000256" key="1">
    <source>
        <dbReference type="SAM" id="SignalP"/>
    </source>
</evidence>
<dbReference type="AlphaFoldDB" id="A0A6F8TB50"/>
<dbReference type="InterPro" id="IPR032624">
    <property type="entry name" value="DUF4879"/>
</dbReference>
<sequence>MKNRVVFFFVFFCFAPLTWANNPTQYTNDNLPFEQLTATDTAKNSIDDTLKSLSLASLYIELVVSSTVPNGEEIQKDQFQTKKHHGGSELLISTVEIGFGTDPIVIMSGRVLPETSLVRKDRLCKKRDGSVGTCGRGESLVGYRRVWDCAGYGNGEFSLQITSKDYPHNTLMAKLYIQ</sequence>
<dbReference type="Proteomes" id="UP000502894">
    <property type="component" value="Plasmid pTUM19329-1"/>
</dbReference>
<dbReference type="EMBL" id="AP022840">
    <property type="protein sequence ID" value="BCA97222.1"/>
    <property type="molecule type" value="Genomic_DNA"/>
</dbReference>
<geneLocation type="plasmid" evidence="2 3">
    <name>pTUM19329-1</name>
</geneLocation>
<name>A0A6F8TB50_9GAMM</name>
<dbReference type="Pfam" id="PF16219">
    <property type="entry name" value="DUF4879"/>
    <property type="match status" value="1"/>
</dbReference>
<proteinExistence type="predicted"/>
<evidence type="ECO:0000313" key="2">
    <source>
        <dbReference type="EMBL" id="BCA97222.1"/>
    </source>
</evidence>
<dbReference type="KEGG" id="lant:TUM19329_35830"/>
<feature type="signal peptide" evidence="1">
    <location>
        <begin position="1"/>
        <end position="20"/>
    </location>
</feature>
<feature type="chain" id="PRO_5026310214" evidence="1">
    <location>
        <begin position="21"/>
        <end position="178"/>
    </location>
</feature>
<organism evidence="2 3">
    <name type="scientific">Legionella antarctica</name>
    <dbReference type="NCBI Taxonomy" id="2708020"/>
    <lineage>
        <taxon>Bacteria</taxon>
        <taxon>Pseudomonadati</taxon>
        <taxon>Pseudomonadota</taxon>
        <taxon>Gammaproteobacteria</taxon>
        <taxon>Legionellales</taxon>
        <taxon>Legionellaceae</taxon>
        <taxon>Legionella</taxon>
    </lineage>
</organism>